<evidence type="ECO:0000313" key="6">
    <source>
        <dbReference type="Proteomes" id="UP000008810"/>
    </source>
</evidence>
<dbReference type="AlphaFoldDB" id="I1HUK2"/>
<dbReference type="OrthoDB" id="1589618at2759"/>
<keyword evidence="1" id="KW-0863">Zinc-finger</keyword>
<dbReference type="EnsemblPlants" id="KQK11197">
    <property type="protein sequence ID" value="KQK11197"/>
    <property type="gene ID" value="BRADI_2g58720v3"/>
</dbReference>
<dbReference type="STRING" id="15368.I1HUK2"/>
<reference evidence="5" key="3">
    <citation type="submission" date="2018-08" db="UniProtKB">
        <authorList>
            <consortium name="EnsemblPlants"/>
        </authorList>
    </citation>
    <scope>IDENTIFICATION</scope>
    <source>
        <strain evidence="5">cv. Bd21</strain>
    </source>
</reference>
<dbReference type="GeneID" id="100843765"/>
<keyword evidence="1" id="KW-0862">Zinc</keyword>
<dbReference type="Proteomes" id="UP000008810">
    <property type="component" value="Chromosome 2"/>
</dbReference>
<protein>
    <recommendedName>
        <fullName evidence="3">C2H2-type domain-containing protein</fullName>
    </recommendedName>
</protein>
<dbReference type="PROSITE" id="PS00028">
    <property type="entry name" value="ZINC_FINGER_C2H2_1"/>
    <property type="match status" value="1"/>
</dbReference>
<dbReference type="eggNOG" id="ENOG502S25C">
    <property type="taxonomic scope" value="Eukaryota"/>
</dbReference>
<feature type="domain" description="C2H2-type" evidence="3">
    <location>
        <begin position="34"/>
        <end position="61"/>
    </location>
</feature>
<dbReference type="InterPro" id="IPR036236">
    <property type="entry name" value="Znf_C2H2_sf"/>
</dbReference>
<dbReference type="HOGENOM" id="CLU_119247_2_1_1"/>
<dbReference type="Gene3D" id="3.30.160.60">
    <property type="entry name" value="Classic Zinc Finger"/>
    <property type="match status" value="1"/>
</dbReference>
<dbReference type="SUPFAM" id="SSF57667">
    <property type="entry name" value="beta-beta-alpha zinc fingers"/>
    <property type="match status" value="1"/>
</dbReference>
<proteinExistence type="predicted"/>
<accession>I1HUK2</accession>
<keyword evidence="1" id="KW-0479">Metal-binding</keyword>
<reference evidence="4" key="2">
    <citation type="submission" date="2017-06" db="EMBL/GenBank/DDBJ databases">
        <title>WGS assembly of Brachypodium distachyon.</title>
        <authorList>
            <consortium name="The International Brachypodium Initiative"/>
            <person name="Lucas S."/>
            <person name="Harmon-Smith M."/>
            <person name="Lail K."/>
            <person name="Tice H."/>
            <person name="Grimwood J."/>
            <person name="Bruce D."/>
            <person name="Barry K."/>
            <person name="Shu S."/>
            <person name="Lindquist E."/>
            <person name="Wang M."/>
            <person name="Pitluck S."/>
            <person name="Vogel J.P."/>
            <person name="Garvin D.F."/>
            <person name="Mockler T.C."/>
            <person name="Schmutz J."/>
            <person name="Rokhsar D."/>
            <person name="Bevan M.W."/>
        </authorList>
    </citation>
    <scope>NUCLEOTIDE SEQUENCE</scope>
    <source>
        <strain evidence="4">Bd21</strain>
    </source>
</reference>
<reference evidence="4 5" key="1">
    <citation type="journal article" date="2010" name="Nature">
        <title>Genome sequencing and analysis of the model grass Brachypodium distachyon.</title>
        <authorList>
            <consortium name="International Brachypodium Initiative"/>
        </authorList>
    </citation>
    <scope>NUCLEOTIDE SEQUENCE [LARGE SCALE GENOMIC DNA]</scope>
    <source>
        <strain evidence="4 5">Bd21</strain>
    </source>
</reference>
<dbReference type="OMA" id="KARMDTQ"/>
<dbReference type="GO" id="GO:0003700">
    <property type="term" value="F:DNA-binding transcription factor activity"/>
    <property type="evidence" value="ECO:0007669"/>
    <property type="project" value="InterPro"/>
</dbReference>
<evidence type="ECO:0000259" key="3">
    <source>
        <dbReference type="PROSITE" id="PS50157"/>
    </source>
</evidence>
<evidence type="ECO:0000256" key="2">
    <source>
        <dbReference type="SAM" id="MobiDB-lite"/>
    </source>
</evidence>
<feature type="compositionally biased region" description="Low complexity" evidence="2">
    <location>
        <begin position="71"/>
        <end position="99"/>
    </location>
</feature>
<feature type="compositionally biased region" description="Basic and acidic residues" evidence="2">
    <location>
        <begin position="55"/>
        <end position="70"/>
    </location>
</feature>
<gene>
    <name evidence="5" type="primary">LOC100843765</name>
    <name evidence="4" type="ORF">BRADI_2g58720v3</name>
</gene>
<dbReference type="EMBL" id="CM000881">
    <property type="protein sequence ID" value="KQK11197.1"/>
    <property type="molecule type" value="Genomic_DNA"/>
</dbReference>
<dbReference type="InterPro" id="IPR045320">
    <property type="entry name" value="JAGGED/SL1-like"/>
</dbReference>
<dbReference type="PANTHER" id="PTHR45730">
    <property type="entry name" value="ZINC FINGER PROTEIN JAGGED"/>
    <property type="match status" value="1"/>
</dbReference>
<evidence type="ECO:0000313" key="5">
    <source>
        <dbReference type="EnsemblPlants" id="KQK11197"/>
    </source>
</evidence>
<dbReference type="RefSeq" id="XP_003567398.1">
    <property type="nucleotide sequence ID" value="XM_003567350.4"/>
</dbReference>
<dbReference type="InterPro" id="IPR013087">
    <property type="entry name" value="Znf_C2H2_type"/>
</dbReference>
<dbReference type="GO" id="GO:0008270">
    <property type="term" value="F:zinc ion binding"/>
    <property type="evidence" value="ECO:0007669"/>
    <property type="project" value="UniProtKB-KW"/>
</dbReference>
<dbReference type="PROSITE" id="PS50157">
    <property type="entry name" value="ZINC_FINGER_C2H2_2"/>
    <property type="match status" value="1"/>
</dbReference>
<evidence type="ECO:0000313" key="4">
    <source>
        <dbReference type="EMBL" id="KQK11197.1"/>
    </source>
</evidence>
<feature type="compositionally biased region" description="Basic and acidic residues" evidence="2">
    <location>
        <begin position="108"/>
        <end position="118"/>
    </location>
</feature>
<evidence type="ECO:0000256" key="1">
    <source>
        <dbReference type="PROSITE-ProRule" id="PRU00042"/>
    </source>
</evidence>
<dbReference type="KEGG" id="bdi:100843765"/>
<dbReference type="Gramene" id="KQK11197">
    <property type="protein sequence ID" value="KQK11197"/>
    <property type="gene ID" value="BRADI_2g58720v3"/>
</dbReference>
<keyword evidence="6" id="KW-1185">Reference proteome</keyword>
<feature type="region of interest" description="Disordered" evidence="2">
    <location>
        <begin position="48"/>
        <end position="144"/>
    </location>
</feature>
<dbReference type="PANTHER" id="PTHR45730:SF116">
    <property type="entry name" value="C2H2-TYPE DOMAIN-CONTAINING PROTEIN"/>
    <property type="match status" value="1"/>
</dbReference>
<sequence>MEANGREQGEMLNLELALQFPSASSEPEEPPGFFLCVYCGRKFYNSQALGGHQNAHKEERGLARRRREDIAAATHAHAAPSSSSSAPPSKDAARIIIRGRAGGGFFDQGDKKKARMDTQEAAGAADDEDDVPHAARSFPEYGGDGLKLDLSLRL</sequence>
<name>I1HUK2_BRADI</name>
<organism evidence="4">
    <name type="scientific">Brachypodium distachyon</name>
    <name type="common">Purple false brome</name>
    <name type="synonym">Trachynia distachya</name>
    <dbReference type="NCBI Taxonomy" id="15368"/>
    <lineage>
        <taxon>Eukaryota</taxon>
        <taxon>Viridiplantae</taxon>
        <taxon>Streptophyta</taxon>
        <taxon>Embryophyta</taxon>
        <taxon>Tracheophyta</taxon>
        <taxon>Spermatophyta</taxon>
        <taxon>Magnoliopsida</taxon>
        <taxon>Liliopsida</taxon>
        <taxon>Poales</taxon>
        <taxon>Poaceae</taxon>
        <taxon>BOP clade</taxon>
        <taxon>Pooideae</taxon>
        <taxon>Stipodae</taxon>
        <taxon>Brachypodieae</taxon>
        <taxon>Brachypodium</taxon>
    </lineage>
</organism>